<dbReference type="RefSeq" id="WP_309562046.1">
    <property type="nucleotide sequence ID" value="NZ_JAVJIU010000004.1"/>
</dbReference>
<comment type="caution">
    <text evidence="2">The sequence shown here is derived from an EMBL/GenBank/DDBJ whole genome shotgun (WGS) entry which is preliminary data.</text>
</comment>
<evidence type="ECO:0000313" key="2">
    <source>
        <dbReference type="EMBL" id="MDR5591179.1"/>
    </source>
</evidence>
<keyword evidence="3" id="KW-1185">Reference proteome</keyword>
<feature type="transmembrane region" description="Helical" evidence="1">
    <location>
        <begin position="81"/>
        <end position="99"/>
    </location>
</feature>
<keyword evidence="1" id="KW-0812">Transmembrane</keyword>
<sequence>MENFLQYLSAIWPLTPLFLFIIAVSFRLLDNSTYLFLKNDILVNTSNVSRRILKSQINSSDDATFIKQLKRALLYRNLQQSFLILAIVTLPLSFIFYFLS</sequence>
<reference evidence="3" key="1">
    <citation type="submission" date="2023-07" db="EMBL/GenBank/DDBJ databases">
        <title>Christiangramia sp. SM2212., a novel bacterium of the family Flavobacteriaceae isolated from the sea sediment.</title>
        <authorList>
            <person name="Wang J."/>
            <person name="Zhang X."/>
        </authorList>
    </citation>
    <scope>NUCLEOTIDE SEQUENCE [LARGE SCALE GENOMIC DNA]</scope>
    <source>
        <strain evidence="3">SM2212</strain>
    </source>
</reference>
<dbReference type="Proteomes" id="UP001257234">
    <property type="component" value="Unassembled WGS sequence"/>
</dbReference>
<protein>
    <submittedName>
        <fullName evidence="2">Uncharacterized protein</fullName>
    </submittedName>
</protein>
<keyword evidence="1" id="KW-0472">Membrane</keyword>
<gene>
    <name evidence="2" type="ORF">RE431_11070</name>
</gene>
<evidence type="ECO:0000313" key="3">
    <source>
        <dbReference type="Proteomes" id="UP001257234"/>
    </source>
</evidence>
<name>A0ABU1ES06_9FLAO</name>
<dbReference type="EMBL" id="JAVJIU010000004">
    <property type="protein sequence ID" value="MDR5591179.1"/>
    <property type="molecule type" value="Genomic_DNA"/>
</dbReference>
<organism evidence="2 3">
    <name type="scientific">Christiangramia sediminicola</name>
    <dbReference type="NCBI Taxonomy" id="3073267"/>
    <lineage>
        <taxon>Bacteria</taxon>
        <taxon>Pseudomonadati</taxon>
        <taxon>Bacteroidota</taxon>
        <taxon>Flavobacteriia</taxon>
        <taxon>Flavobacteriales</taxon>
        <taxon>Flavobacteriaceae</taxon>
        <taxon>Christiangramia</taxon>
    </lineage>
</organism>
<evidence type="ECO:0000256" key="1">
    <source>
        <dbReference type="SAM" id="Phobius"/>
    </source>
</evidence>
<accession>A0ABU1ES06</accession>
<feature type="transmembrane region" description="Helical" evidence="1">
    <location>
        <begin position="6"/>
        <end position="29"/>
    </location>
</feature>
<keyword evidence="1" id="KW-1133">Transmembrane helix</keyword>
<proteinExistence type="predicted"/>